<keyword evidence="4 7" id="KW-0812">Transmembrane</keyword>
<keyword evidence="10" id="KW-1185">Reference proteome</keyword>
<keyword evidence="7" id="KW-0813">Transport</keyword>
<feature type="transmembrane region" description="Helical" evidence="8">
    <location>
        <begin position="20"/>
        <end position="38"/>
    </location>
</feature>
<evidence type="ECO:0000313" key="10">
    <source>
        <dbReference type="Proteomes" id="UP000199759"/>
    </source>
</evidence>
<dbReference type="Pfam" id="PF02472">
    <property type="entry name" value="ExbD"/>
    <property type="match status" value="1"/>
</dbReference>
<comment type="similarity">
    <text evidence="2 7">Belongs to the ExbD/TolR family.</text>
</comment>
<dbReference type="Proteomes" id="UP000199759">
    <property type="component" value="Unassembled WGS sequence"/>
</dbReference>
<evidence type="ECO:0000256" key="8">
    <source>
        <dbReference type="SAM" id="Phobius"/>
    </source>
</evidence>
<evidence type="ECO:0000256" key="6">
    <source>
        <dbReference type="ARBA" id="ARBA00023136"/>
    </source>
</evidence>
<dbReference type="STRING" id="144026.SAMN04488568_11241"/>
<dbReference type="GO" id="GO:0015031">
    <property type="term" value="P:protein transport"/>
    <property type="evidence" value="ECO:0007669"/>
    <property type="project" value="UniProtKB-KW"/>
</dbReference>
<evidence type="ECO:0000256" key="7">
    <source>
        <dbReference type="RuleBase" id="RU003879"/>
    </source>
</evidence>
<evidence type="ECO:0000256" key="3">
    <source>
        <dbReference type="ARBA" id="ARBA00022475"/>
    </source>
</evidence>
<evidence type="ECO:0000256" key="2">
    <source>
        <dbReference type="ARBA" id="ARBA00005811"/>
    </source>
</evidence>
<name>A0A1G9TKZ1_9PROT</name>
<dbReference type="RefSeq" id="WP_091770425.1">
    <property type="nucleotide sequence ID" value="NZ_FNHG01000012.1"/>
</dbReference>
<dbReference type="GO" id="GO:0005886">
    <property type="term" value="C:plasma membrane"/>
    <property type="evidence" value="ECO:0007669"/>
    <property type="project" value="UniProtKB-SubCell"/>
</dbReference>
<sequence>MSAGADFIARHDTRRPPVEAALPLINIVFLLLIFFLMAGSMQSPIEKSIMAPTQAVSFDDVEFAPADWLYLAADGRLVFRGDTVEITDITGTLIERRGVLFADAEASGARINALLRAYETAGSQGILLITARETPADG</sequence>
<evidence type="ECO:0000256" key="1">
    <source>
        <dbReference type="ARBA" id="ARBA00004162"/>
    </source>
</evidence>
<organism evidence="9 10">
    <name type="scientific">Maricaulis salignorans</name>
    <dbReference type="NCBI Taxonomy" id="144026"/>
    <lineage>
        <taxon>Bacteria</taxon>
        <taxon>Pseudomonadati</taxon>
        <taxon>Pseudomonadota</taxon>
        <taxon>Alphaproteobacteria</taxon>
        <taxon>Maricaulales</taxon>
        <taxon>Maricaulaceae</taxon>
        <taxon>Maricaulis</taxon>
    </lineage>
</organism>
<dbReference type="OrthoDB" id="8479787at2"/>
<dbReference type="EMBL" id="FNHG01000012">
    <property type="protein sequence ID" value="SDM48387.1"/>
    <property type="molecule type" value="Genomic_DNA"/>
</dbReference>
<gene>
    <name evidence="9" type="ORF">SAMN04488568_11241</name>
</gene>
<dbReference type="AlphaFoldDB" id="A0A1G9TKZ1"/>
<keyword evidence="6 8" id="KW-0472">Membrane</keyword>
<keyword evidence="3" id="KW-1003">Cell membrane</keyword>
<keyword evidence="7" id="KW-0653">Protein transport</keyword>
<reference evidence="9 10" key="1">
    <citation type="submission" date="2016-10" db="EMBL/GenBank/DDBJ databases">
        <authorList>
            <person name="de Groot N.N."/>
        </authorList>
    </citation>
    <scope>NUCLEOTIDE SEQUENCE [LARGE SCALE GENOMIC DNA]</scope>
    <source>
        <strain evidence="9 10">DSM 16077</strain>
    </source>
</reference>
<evidence type="ECO:0000313" key="9">
    <source>
        <dbReference type="EMBL" id="SDM48387.1"/>
    </source>
</evidence>
<protein>
    <submittedName>
        <fullName evidence="9">Biopolymer transport protein ExbD</fullName>
    </submittedName>
</protein>
<evidence type="ECO:0000256" key="4">
    <source>
        <dbReference type="ARBA" id="ARBA00022692"/>
    </source>
</evidence>
<dbReference type="GO" id="GO:0022857">
    <property type="term" value="F:transmembrane transporter activity"/>
    <property type="evidence" value="ECO:0007669"/>
    <property type="project" value="InterPro"/>
</dbReference>
<proteinExistence type="inferred from homology"/>
<dbReference type="InterPro" id="IPR003400">
    <property type="entry name" value="ExbD"/>
</dbReference>
<keyword evidence="5 8" id="KW-1133">Transmembrane helix</keyword>
<evidence type="ECO:0000256" key="5">
    <source>
        <dbReference type="ARBA" id="ARBA00022989"/>
    </source>
</evidence>
<accession>A0A1G9TKZ1</accession>
<comment type="subcellular location">
    <subcellularLocation>
        <location evidence="1">Cell membrane</location>
        <topology evidence="1">Single-pass membrane protein</topology>
    </subcellularLocation>
    <subcellularLocation>
        <location evidence="7">Cell membrane</location>
        <topology evidence="7">Single-pass type II membrane protein</topology>
    </subcellularLocation>
</comment>